<reference evidence="2 3" key="1">
    <citation type="submission" date="2015-05" db="EMBL/GenBank/DDBJ databases">
        <title>Complete genome of Marinobacter psychrophilus strain 20041T isolated from sea-ice of the Canadian Basin.</title>
        <authorList>
            <person name="Song L."/>
            <person name="Ren L."/>
            <person name="Yu Y."/>
            <person name="Wang X."/>
        </authorList>
    </citation>
    <scope>NUCLEOTIDE SEQUENCE [LARGE SCALE GENOMIC DNA]</scope>
    <source>
        <strain evidence="2 3">20041</strain>
    </source>
</reference>
<evidence type="ECO:0000259" key="1">
    <source>
        <dbReference type="Pfam" id="PF18731"/>
    </source>
</evidence>
<dbReference type="InterPro" id="IPR041650">
    <property type="entry name" value="HEPN_Swt1"/>
</dbReference>
<dbReference type="STRING" id="330734.ABA45_14640"/>
<dbReference type="Proteomes" id="UP000036406">
    <property type="component" value="Chromosome"/>
</dbReference>
<proteinExistence type="predicted"/>
<feature type="domain" description="Swt1-like HEPN" evidence="1">
    <location>
        <begin position="56"/>
        <end position="180"/>
    </location>
</feature>
<name>A0A0H4I5I3_9GAMM</name>
<dbReference type="EMBL" id="CP011494">
    <property type="protein sequence ID" value="AKO54391.1"/>
    <property type="molecule type" value="Genomic_DNA"/>
</dbReference>
<gene>
    <name evidence="2" type="ORF">ABA45_14640</name>
</gene>
<evidence type="ECO:0000313" key="2">
    <source>
        <dbReference type="EMBL" id="AKO54391.1"/>
    </source>
</evidence>
<keyword evidence="3" id="KW-1185">Reference proteome</keyword>
<sequence length="183" mass="21062">MTNMLLEADLDLIEKKYQVDLGRGTDKASQIEDAYYPQFDAALRIEAHSMAKHYEVFYCLEKSIRQLIVDVFEGTEDPNWWENLVPEVVRINAKKSIKREKEAAVTPRSSDPIDYTTFGELGEIIKANWSLFGGVVFNDQKAMEKVMFALNSLRNPIAHCSLLAEDEVLRLELALRDWFRITS</sequence>
<dbReference type="AlphaFoldDB" id="A0A0H4I5I3"/>
<accession>A0A0H4I5I3</accession>
<protein>
    <recommendedName>
        <fullName evidence="1">Swt1-like HEPN domain-containing protein</fullName>
    </recommendedName>
</protein>
<dbReference type="PATRIC" id="fig|330734.3.peg.3083"/>
<evidence type="ECO:0000313" key="3">
    <source>
        <dbReference type="Proteomes" id="UP000036406"/>
    </source>
</evidence>
<dbReference type="KEGG" id="mpq:ABA45_14640"/>
<organism evidence="2 3">
    <name type="scientific">Marinobacter psychrophilus</name>
    <dbReference type="NCBI Taxonomy" id="330734"/>
    <lineage>
        <taxon>Bacteria</taxon>
        <taxon>Pseudomonadati</taxon>
        <taxon>Pseudomonadota</taxon>
        <taxon>Gammaproteobacteria</taxon>
        <taxon>Pseudomonadales</taxon>
        <taxon>Marinobacteraceae</taxon>
        <taxon>Marinobacter</taxon>
    </lineage>
</organism>
<dbReference type="Pfam" id="PF18731">
    <property type="entry name" value="HEPN_Swt1"/>
    <property type="match status" value="1"/>
</dbReference>